<dbReference type="RefSeq" id="WP_274584244.1">
    <property type="nucleotide sequence ID" value="NZ_CP146598.1"/>
</dbReference>
<keyword evidence="1" id="KW-1133">Transmembrane helix</keyword>
<accession>A0A9X4IA18</accession>
<evidence type="ECO:0000313" key="3">
    <source>
        <dbReference type="EMBL" id="WWY03329.1"/>
    </source>
</evidence>
<feature type="transmembrane region" description="Helical" evidence="1">
    <location>
        <begin position="335"/>
        <end position="354"/>
    </location>
</feature>
<feature type="transmembrane region" description="Helical" evidence="1">
    <location>
        <begin position="375"/>
        <end position="393"/>
    </location>
</feature>
<name>A0A9X4IA18_9NEIS</name>
<feature type="transmembrane region" description="Helical" evidence="1">
    <location>
        <begin position="572"/>
        <end position="592"/>
    </location>
</feature>
<organism evidence="2">
    <name type="scientific">Neisseria leonii</name>
    <dbReference type="NCBI Taxonomy" id="2995413"/>
    <lineage>
        <taxon>Bacteria</taxon>
        <taxon>Pseudomonadati</taxon>
        <taxon>Pseudomonadota</taxon>
        <taxon>Betaproteobacteria</taxon>
        <taxon>Neisseriales</taxon>
        <taxon>Neisseriaceae</taxon>
        <taxon>Neisseria</taxon>
    </lineage>
</organism>
<dbReference type="EMBL" id="CP146598">
    <property type="protein sequence ID" value="WWY03329.1"/>
    <property type="molecule type" value="Genomic_DNA"/>
</dbReference>
<feature type="transmembrane region" description="Helical" evidence="1">
    <location>
        <begin position="433"/>
        <end position="455"/>
    </location>
</feature>
<reference evidence="3" key="2">
    <citation type="submission" date="2024-02" db="EMBL/GenBank/DDBJ databases">
        <title>Neisseria leonii sp. nov.</title>
        <authorList>
            <person name="Boutroux M."/>
            <person name="Favre-Rochex S."/>
            <person name="Gorgette O."/>
            <person name="Touak G."/>
            <person name="Muhle E."/>
            <person name="Chesneau O."/>
            <person name="Clermont D."/>
            <person name="Rahi P."/>
        </authorList>
    </citation>
    <scope>NUCLEOTIDE SEQUENCE</scope>
    <source>
        <strain evidence="3">51.81</strain>
    </source>
</reference>
<protein>
    <submittedName>
        <fullName evidence="2">Recombinase</fullName>
    </submittedName>
</protein>
<reference evidence="2" key="1">
    <citation type="submission" date="2022-10" db="EMBL/GenBank/DDBJ databases">
        <authorList>
            <person name="Boutroux M."/>
        </authorList>
    </citation>
    <scope>NUCLEOTIDE SEQUENCE</scope>
    <source>
        <strain evidence="2">51.81</strain>
    </source>
</reference>
<evidence type="ECO:0000313" key="4">
    <source>
        <dbReference type="Proteomes" id="UP001149607"/>
    </source>
</evidence>
<feature type="transmembrane region" description="Helical" evidence="1">
    <location>
        <begin position="476"/>
        <end position="501"/>
    </location>
</feature>
<dbReference type="Pfam" id="PF10136">
    <property type="entry name" value="SpecificRecomb"/>
    <property type="match status" value="1"/>
</dbReference>
<feature type="transmembrane region" description="Helical" evidence="1">
    <location>
        <begin position="598"/>
        <end position="620"/>
    </location>
</feature>
<keyword evidence="1" id="KW-0472">Membrane</keyword>
<feature type="transmembrane region" description="Helical" evidence="1">
    <location>
        <begin position="540"/>
        <end position="560"/>
    </location>
</feature>
<evidence type="ECO:0000256" key="1">
    <source>
        <dbReference type="SAM" id="Phobius"/>
    </source>
</evidence>
<dbReference type="InterPro" id="IPR011385">
    <property type="entry name" value="Site-sp_rcmbase"/>
</dbReference>
<dbReference type="Proteomes" id="UP001149607">
    <property type="component" value="Chromosome"/>
</dbReference>
<keyword evidence="1" id="KW-0812">Transmembrane</keyword>
<evidence type="ECO:0000313" key="2">
    <source>
        <dbReference type="EMBL" id="MDD9326919.1"/>
    </source>
</evidence>
<dbReference type="PIRSF" id="PIRSF015380">
    <property type="entry name" value="Site-sp_rcmb"/>
    <property type="match status" value="1"/>
</dbReference>
<proteinExistence type="predicted"/>
<sequence length="666" mass="74289">MPARLTEKKLPQFVAEKVAANQAFELLYGVSGWLRRGGRRHASARLAAVTALLADDPQLARKTAVLLCQWLCSVRLYPLLISSGIFSRNGFGREMRERLYERINPSFKDVKDLRGVFALIFHRPDDTVWLDAIALRDWLALLDLLRCHLTEHERNTAANYVRLEGLYAVEMLSIWVAAEELEPDLIRLDNSLLDVDSPFVALKREVVYWVEALRRSEVYDAAHLKVMLDQCRTQVERLRRRGTGAGTGSSLNVAHLLERLDQTLARLTMLMAVFGKKQLPPRRILLLTTVLARATAEQNSISRLWSGSVRMLSRSITQNTGDHGEHYITRNQKEYLSMLYSAAGGGVLIALMSLNKIYLGGIIDNRFWLGMAEGLNYGLGFALIFMLGFTVATKQPAMTAAHFAAVVESKDQSRGVDMKLAQLLVDVLRSQSVAVFGNVFVAVSVAALIAAGFAYRTGMPLLDTAEVAYQLKAVDIFQLTLWYAAIAGVWLFCSGIISGFFDNRCDYLNLRMRLRGHPLLKLLLPAGWRAKFADYAHENYGSIMGNIGFGMLLGLTGAVGHATGLPLDIRHVAFSSANVGYAAVSGSLPWYIFLKSLLFVLAIGAVNLWVSFSITLWVALRSRETKMISWWRVLRHVGQIARQRPLSLFLPLQLEEEKGAAKKTEG</sequence>
<dbReference type="AlphaFoldDB" id="A0A9X4IA18"/>
<dbReference type="EMBL" id="JAPQFL010000001">
    <property type="protein sequence ID" value="MDD9326919.1"/>
    <property type="molecule type" value="Genomic_DNA"/>
</dbReference>
<gene>
    <name evidence="2" type="ORF">ORY91_000292</name>
    <name evidence="3" type="ORF">V9W64_00835</name>
</gene>
<keyword evidence="4" id="KW-1185">Reference proteome</keyword>